<organism evidence="2 3">
    <name type="scientific">Enterocloster bolteae</name>
    <dbReference type="NCBI Taxonomy" id="208479"/>
    <lineage>
        <taxon>Bacteria</taxon>
        <taxon>Bacillati</taxon>
        <taxon>Bacillota</taxon>
        <taxon>Clostridia</taxon>
        <taxon>Lachnospirales</taxon>
        <taxon>Lachnospiraceae</taxon>
        <taxon>Enterocloster</taxon>
    </lineage>
</organism>
<name>A0A414AG60_9FIRM</name>
<proteinExistence type="predicted"/>
<dbReference type="AlphaFoldDB" id="A0A414AG60"/>
<comment type="caution">
    <text evidence="2">The sequence shown here is derived from an EMBL/GenBank/DDBJ whole genome shotgun (WGS) entry which is preliminary data.</text>
</comment>
<reference evidence="2 3" key="1">
    <citation type="submission" date="2018-08" db="EMBL/GenBank/DDBJ databases">
        <title>A genome reference for cultivated species of the human gut microbiota.</title>
        <authorList>
            <person name="Zou Y."/>
            <person name="Xue W."/>
            <person name="Luo G."/>
        </authorList>
    </citation>
    <scope>NUCLEOTIDE SEQUENCE [LARGE SCALE GENOMIC DNA]</scope>
    <source>
        <strain evidence="2 3">AM35-14</strain>
    </source>
</reference>
<evidence type="ECO:0000259" key="1">
    <source>
        <dbReference type="Pfam" id="PF09643"/>
    </source>
</evidence>
<evidence type="ECO:0000313" key="3">
    <source>
        <dbReference type="Proteomes" id="UP000283975"/>
    </source>
</evidence>
<dbReference type="InterPro" id="IPR019096">
    <property type="entry name" value="YopX_protein"/>
</dbReference>
<dbReference type="Pfam" id="PF09643">
    <property type="entry name" value="YopX"/>
    <property type="match status" value="1"/>
</dbReference>
<dbReference type="EMBL" id="QSHZ01000059">
    <property type="protein sequence ID" value="RHC46863.1"/>
    <property type="molecule type" value="Genomic_DNA"/>
</dbReference>
<dbReference type="Gene3D" id="2.30.30.290">
    <property type="entry name" value="YopX-like domains"/>
    <property type="match status" value="1"/>
</dbReference>
<dbReference type="Proteomes" id="UP000283975">
    <property type="component" value="Unassembled WGS sequence"/>
</dbReference>
<protein>
    <recommendedName>
        <fullName evidence="1">YopX protein domain-containing protein</fullName>
    </recommendedName>
</protein>
<accession>A0A414AG60</accession>
<evidence type="ECO:0000313" key="2">
    <source>
        <dbReference type="EMBL" id="RHC46863.1"/>
    </source>
</evidence>
<sequence>YSGIDNILGIRIFENDIIQYLGNYIGDYCFKAKVVFENGGFEINIIGGKYKGPLKGMENRIDIIGNIFDNPELLMDE</sequence>
<feature type="non-terminal residue" evidence="2">
    <location>
        <position position="1"/>
    </location>
</feature>
<feature type="domain" description="YopX protein" evidence="1">
    <location>
        <begin position="1"/>
        <end position="74"/>
    </location>
</feature>
<dbReference type="SUPFAM" id="SSF159006">
    <property type="entry name" value="YopX-like"/>
    <property type="match status" value="1"/>
</dbReference>
<gene>
    <name evidence="2" type="ORF">DW839_30490</name>
</gene>
<dbReference type="InterPro" id="IPR023385">
    <property type="entry name" value="YopX-like_C"/>
</dbReference>